<sequence length="98" mass="10821">MKRLWRGGRQALAVCCRPLWRSLALFGSLYCEPRVLQELSGLLPGPPPDAAGDPWARLAAGGPPPAHPERLRTDLPLTPAEQLLARDLWPHKAGTRQR</sequence>
<keyword evidence="4" id="KW-1185">Reference proteome</keyword>
<reference evidence="3" key="3">
    <citation type="submission" date="2024-09" db="EMBL/GenBank/DDBJ databases">
        <authorList>
            <person name="Sun Q."/>
            <person name="Mori K."/>
        </authorList>
    </citation>
    <scope>NUCLEOTIDE SEQUENCE</scope>
    <source>
        <strain evidence="3">CGMCC 4.7400</strain>
    </source>
</reference>
<dbReference type="RefSeq" id="WP_381604203.1">
    <property type="nucleotide sequence ID" value="NZ_JBHTEB010000001.1"/>
</dbReference>
<evidence type="ECO:0000313" key="3">
    <source>
        <dbReference type="EMBL" id="MFD0319207.1"/>
    </source>
</evidence>
<evidence type="ECO:0000313" key="4">
    <source>
        <dbReference type="Proteomes" id="UP001597023"/>
    </source>
</evidence>
<evidence type="ECO:0000313" key="2">
    <source>
        <dbReference type="EMBL" id="MFD0312657.1"/>
    </source>
</evidence>
<name>A0ABW2WLG1_9ACTN</name>
<accession>A0ABW2WLG1</accession>
<gene>
    <name evidence="2" type="ORF">ACFQZ6_00050</name>
    <name evidence="3" type="ORF">ACFQZ6_34325</name>
</gene>
<reference evidence="3" key="1">
    <citation type="journal article" date="2014" name="Int. J. Syst. Evol. Microbiol.">
        <title>Complete genome of a new Firmicutes species belonging to the dominant human colonic microbiota ('Ruminococcus bicirculans') reveals two chromosomes and a selective capacity to utilize plant glucans.</title>
        <authorList>
            <consortium name="NISC Comparative Sequencing Program"/>
            <person name="Wegmann U."/>
            <person name="Louis P."/>
            <person name="Goesmann A."/>
            <person name="Henrissat B."/>
            <person name="Duncan S.H."/>
            <person name="Flint H.J."/>
        </authorList>
    </citation>
    <scope>NUCLEOTIDE SEQUENCE</scope>
    <source>
        <strain evidence="3">CGMCC 4.7400</strain>
    </source>
</reference>
<protein>
    <submittedName>
        <fullName evidence="3">DUF6059 family protein</fullName>
    </submittedName>
</protein>
<dbReference type="EMBL" id="JBHTEB010000001">
    <property type="protein sequence ID" value="MFD0319207.1"/>
    <property type="molecule type" value="Genomic_DNA"/>
</dbReference>
<dbReference type="InterPro" id="IPR045701">
    <property type="entry name" value="DUF6059"/>
</dbReference>
<proteinExistence type="predicted"/>
<dbReference type="Proteomes" id="UP001597023">
    <property type="component" value="Unassembled WGS sequence"/>
</dbReference>
<reference evidence="4" key="2">
    <citation type="journal article" date="2019" name="Int. J. Syst. Evol. Microbiol.">
        <title>The Global Catalogue of Microorganisms (GCM) 10K type strain sequencing project: providing services to taxonomists for standard genome sequencing and annotation.</title>
        <authorList>
            <consortium name="The Broad Institute Genomics Platform"/>
            <consortium name="The Broad Institute Genome Sequencing Center for Infectious Disease"/>
            <person name="Wu L."/>
            <person name="Ma J."/>
        </authorList>
    </citation>
    <scope>NUCLEOTIDE SEQUENCE [LARGE SCALE GENOMIC DNA]</scope>
    <source>
        <strain evidence="4">CGMCC 4.7400</strain>
    </source>
</reference>
<evidence type="ECO:0000256" key="1">
    <source>
        <dbReference type="SAM" id="MobiDB-lite"/>
    </source>
</evidence>
<comment type="caution">
    <text evidence="3">The sequence shown here is derived from an EMBL/GenBank/DDBJ whole genome shotgun (WGS) entry which is preliminary data.</text>
</comment>
<feature type="region of interest" description="Disordered" evidence="1">
    <location>
        <begin position="41"/>
        <end position="69"/>
    </location>
</feature>
<dbReference type="Pfam" id="PF19534">
    <property type="entry name" value="DUF6059"/>
    <property type="match status" value="1"/>
</dbReference>
<dbReference type="EMBL" id="JBHTEB010000001">
    <property type="protein sequence ID" value="MFD0312657.1"/>
    <property type="molecule type" value="Genomic_DNA"/>
</dbReference>
<organism evidence="3 4">
    <name type="scientific">Streptomyces flavalbus</name>
    <dbReference type="NCBI Taxonomy" id="2665155"/>
    <lineage>
        <taxon>Bacteria</taxon>
        <taxon>Bacillati</taxon>
        <taxon>Actinomycetota</taxon>
        <taxon>Actinomycetes</taxon>
        <taxon>Kitasatosporales</taxon>
        <taxon>Streptomycetaceae</taxon>
        <taxon>Streptomyces</taxon>
    </lineage>
</organism>